<comment type="caution">
    <text evidence="1">The sequence shown here is derived from an EMBL/GenBank/DDBJ whole genome shotgun (WGS) entry which is preliminary data.</text>
</comment>
<accession>A0A164X466</accession>
<proteinExistence type="predicted"/>
<dbReference type="EMBL" id="LNRQ01000006">
    <property type="protein sequence ID" value="KZM92684.1"/>
    <property type="molecule type" value="Genomic_DNA"/>
</dbReference>
<organism evidence="1">
    <name type="scientific">Daucus carota subsp. sativus</name>
    <name type="common">Carrot</name>
    <dbReference type="NCBI Taxonomy" id="79200"/>
    <lineage>
        <taxon>Eukaryota</taxon>
        <taxon>Viridiplantae</taxon>
        <taxon>Streptophyta</taxon>
        <taxon>Embryophyta</taxon>
        <taxon>Tracheophyta</taxon>
        <taxon>Spermatophyta</taxon>
        <taxon>Magnoliopsida</taxon>
        <taxon>eudicotyledons</taxon>
        <taxon>Gunneridae</taxon>
        <taxon>Pentapetalae</taxon>
        <taxon>asterids</taxon>
        <taxon>campanulids</taxon>
        <taxon>Apiales</taxon>
        <taxon>Apiaceae</taxon>
        <taxon>Apioideae</taxon>
        <taxon>Scandiceae</taxon>
        <taxon>Daucinae</taxon>
        <taxon>Daucus</taxon>
        <taxon>Daucus sect. Daucus</taxon>
    </lineage>
</organism>
<dbReference type="Gramene" id="KZM92684">
    <property type="protein sequence ID" value="KZM92684"/>
    <property type="gene ID" value="DCAR_019951"/>
</dbReference>
<dbReference type="AlphaFoldDB" id="A0A164X466"/>
<reference evidence="1" key="1">
    <citation type="journal article" date="2016" name="Nat. Genet.">
        <title>A high-quality carrot genome assembly provides new insights into carotenoid accumulation and asterid genome evolution.</title>
        <authorList>
            <person name="Iorizzo M."/>
            <person name="Ellison S."/>
            <person name="Senalik D."/>
            <person name="Zeng P."/>
            <person name="Satapoomin P."/>
            <person name="Huang J."/>
            <person name="Bowman M."/>
            <person name="Iovene M."/>
            <person name="Sanseverino W."/>
            <person name="Cavagnaro P."/>
            <person name="Yildiz M."/>
            <person name="Macko-Podgorni A."/>
            <person name="Moranska E."/>
            <person name="Grzebelus E."/>
            <person name="Grzebelus D."/>
            <person name="Ashrafi H."/>
            <person name="Zheng Z."/>
            <person name="Cheng S."/>
            <person name="Spooner D."/>
            <person name="Van Deynze A."/>
            <person name="Simon P."/>
        </authorList>
    </citation>
    <scope>NUCLEOTIDE SEQUENCE [LARGE SCALE GENOMIC DNA]</scope>
    <source>
        <tissue evidence="1">Leaf</tissue>
    </source>
</reference>
<protein>
    <submittedName>
        <fullName evidence="1">Uncharacterized protein</fullName>
    </submittedName>
</protein>
<sequence length="57" mass="6227">MTSGATAAVGRQQQGIIRIAIFLSSTGTEPAVQITDLRPKAEPLFMTRNFENEISVY</sequence>
<name>A0A164X466_DAUCS</name>
<gene>
    <name evidence="1" type="ORF">DCAR_019951</name>
</gene>
<evidence type="ECO:0000313" key="1">
    <source>
        <dbReference type="EMBL" id="KZM92684.1"/>
    </source>
</evidence>